<dbReference type="PANTHER" id="PTHR24198">
    <property type="entry name" value="ANKYRIN REPEAT AND PROTEIN KINASE DOMAIN-CONTAINING PROTEIN"/>
    <property type="match status" value="1"/>
</dbReference>
<dbReference type="STRING" id="283909.R7VJS1"/>
<reference evidence="6" key="3">
    <citation type="submission" date="2015-06" db="UniProtKB">
        <authorList>
            <consortium name="EnsemblMetazoa"/>
        </authorList>
    </citation>
    <scope>IDENTIFICATION</scope>
</reference>
<evidence type="ECO:0000313" key="6">
    <source>
        <dbReference type="EnsemblMetazoa" id="CapteP199185"/>
    </source>
</evidence>
<evidence type="ECO:0000256" key="1">
    <source>
        <dbReference type="ARBA" id="ARBA00022737"/>
    </source>
</evidence>
<dbReference type="PROSITE" id="PS50088">
    <property type="entry name" value="ANK_REPEAT"/>
    <property type="match status" value="1"/>
</dbReference>
<reference evidence="7" key="1">
    <citation type="submission" date="2012-12" db="EMBL/GenBank/DDBJ databases">
        <authorList>
            <person name="Hellsten U."/>
            <person name="Grimwood J."/>
            <person name="Chapman J.A."/>
            <person name="Shapiro H."/>
            <person name="Aerts A."/>
            <person name="Otillar R.P."/>
            <person name="Terry A.Y."/>
            <person name="Boore J.L."/>
            <person name="Simakov O."/>
            <person name="Marletaz F."/>
            <person name="Cho S.-J."/>
            <person name="Edsinger-Gonzales E."/>
            <person name="Havlak P."/>
            <person name="Kuo D.-H."/>
            <person name="Larsson T."/>
            <person name="Lv J."/>
            <person name="Arendt D."/>
            <person name="Savage R."/>
            <person name="Osoegawa K."/>
            <person name="de Jong P."/>
            <person name="Lindberg D.R."/>
            <person name="Seaver E.C."/>
            <person name="Weisblat D.A."/>
            <person name="Putnam N.H."/>
            <person name="Grigoriev I.V."/>
            <person name="Rokhsar D.S."/>
        </authorList>
    </citation>
    <scope>NUCLEOTIDE SEQUENCE</scope>
    <source>
        <strain evidence="7">I ESC-2004</strain>
    </source>
</reference>
<gene>
    <name evidence="5" type="ORF">CAPTEDRAFT_199185</name>
</gene>
<name>R7VJS1_CAPTE</name>
<feature type="region of interest" description="Disordered" evidence="4">
    <location>
        <begin position="400"/>
        <end position="456"/>
    </location>
</feature>
<sequence>MAQEGLVSPRIQHSHTLPGARSPDKRIVHRISRIYPLQRIYPANSQSHGVAFSNLGTSLFAAVLECRKSKVRLLLKNVSRNVCNDAGHNLLMTALFMDDDQKRQKMFDYLLKKGINVSYRHPSTGRDVLGMSCSLVNRMGDIDLQEGDISGLSPLHLAVEGGHQDAVRILLEVMARYNLCADIPDHRGLTPYIYARRIGRKDIARILVEKGNACVFRRDTENFRSADDWANIGVKEDMARKKQELKRKVEQYKVKGVLPPMKEMQRLSHPRRIYSPLWSPRVQKVTSLMVLNEQIKQINTDRGTILGKSVDTAFTLLGLKAEDSMVHATHFVQSELDTSKVEEGLPGLRTMGQLSEMMQVLSEQQSSSFRKVAVRPKTPPPVKKKDKVSTLAILMAKERQRRGGGFRKSKNNSSLAARAAKKAEMQNKQKKMARISAAKIHHASDSQTRNKRMGLK</sequence>
<feature type="region of interest" description="Disordered" evidence="4">
    <location>
        <begin position="1"/>
        <end position="22"/>
    </location>
</feature>
<evidence type="ECO:0000256" key="4">
    <source>
        <dbReference type="SAM" id="MobiDB-lite"/>
    </source>
</evidence>
<dbReference type="Proteomes" id="UP000014760">
    <property type="component" value="Unassembled WGS sequence"/>
</dbReference>
<dbReference type="SMART" id="SM00248">
    <property type="entry name" value="ANK"/>
    <property type="match status" value="4"/>
</dbReference>
<keyword evidence="1" id="KW-0677">Repeat</keyword>
<dbReference type="PROSITE" id="PS50297">
    <property type="entry name" value="ANK_REP_REGION"/>
    <property type="match status" value="1"/>
</dbReference>
<dbReference type="Gene3D" id="1.25.40.20">
    <property type="entry name" value="Ankyrin repeat-containing domain"/>
    <property type="match status" value="2"/>
</dbReference>
<keyword evidence="7" id="KW-1185">Reference proteome</keyword>
<proteinExistence type="predicted"/>
<evidence type="ECO:0000313" key="7">
    <source>
        <dbReference type="Proteomes" id="UP000014760"/>
    </source>
</evidence>
<dbReference type="InterPro" id="IPR036770">
    <property type="entry name" value="Ankyrin_rpt-contain_sf"/>
</dbReference>
<dbReference type="Pfam" id="PF12796">
    <property type="entry name" value="Ank_2"/>
    <property type="match status" value="1"/>
</dbReference>
<evidence type="ECO:0000256" key="3">
    <source>
        <dbReference type="PROSITE-ProRule" id="PRU00023"/>
    </source>
</evidence>
<dbReference type="SUPFAM" id="SSF48403">
    <property type="entry name" value="Ankyrin repeat"/>
    <property type="match status" value="1"/>
</dbReference>
<accession>R7VJS1</accession>
<dbReference type="OrthoDB" id="5406014at2759"/>
<dbReference type="EnsemblMetazoa" id="CapteT199185">
    <property type="protein sequence ID" value="CapteP199185"/>
    <property type="gene ID" value="CapteG199185"/>
</dbReference>
<evidence type="ECO:0000256" key="2">
    <source>
        <dbReference type="ARBA" id="ARBA00023043"/>
    </source>
</evidence>
<feature type="compositionally biased region" description="Basic residues" evidence="4">
    <location>
        <begin position="400"/>
        <end position="410"/>
    </location>
</feature>
<organism evidence="5">
    <name type="scientific">Capitella teleta</name>
    <name type="common">Polychaete worm</name>
    <dbReference type="NCBI Taxonomy" id="283909"/>
    <lineage>
        <taxon>Eukaryota</taxon>
        <taxon>Metazoa</taxon>
        <taxon>Spiralia</taxon>
        <taxon>Lophotrochozoa</taxon>
        <taxon>Annelida</taxon>
        <taxon>Polychaeta</taxon>
        <taxon>Sedentaria</taxon>
        <taxon>Scolecida</taxon>
        <taxon>Capitellidae</taxon>
        <taxon>Capitella</taxon>
    </lineage>
</organism>
<dbReference type="OMA" id="GALHIDC"/>
<reference evidence="5 7" key="2">
    <citation type="journal article" date="2013" name="Nature">
        <title>Insights into bilaterian evolution from three spiralian genomes.</title>
        <authorList>
            <person name="Simakov O."/>
            <person name="Marletaz F."/>
            <person name="Cho S.J."/>
            <person name="Edsinger-Gonzales E."/>
            <person name="Havlak P."/>
            <person name="Hellsten U."/>
            <person name="Kuo D.H."/>
            <person name="Larsson T."/>
            <person name="Lv J."/>
            <person name="Arendt D."/>
            <person name="Savage R."/>
            <person name="Osoegawa K."/>
            <person name="de Jong P."/>
            <person name="Grimwood J."/>
            <person name="Chapman J.A."/>
            <person name="Shapiro H."/>
            <person name="Aerts A."/>
            <person name="Otillar R.P."/>
            <person name="Terry A.Y."/>
            <person name="Boore J.L."/>
            <person name="Grigoriev I.V."/>
            <person name="Lindberg D.R."/>
            <person name="Seaver E.C."/>
            <person name="Weisblat D.A."/>
            <person name="Putnam N.H."/>
            <person name="Rokhsar D.S."/>
        </authorList>
    </citation>
    <scope>NUCLEOTIDE SEQUENCE</scope>
    <source>
        <strain evidence="5 7">I ESC-2004</strain>
    </source>
</reference>
<keyword evidence="2 3" id="KW-0040">ANK repeat</keyword>
<feature type="repeat" description="ANK" evidence="3">
    <location>
        <begin position="150"/>
        <end position="182"/>
    </location>
</feature>
<protein>
    <submittedName>
        <fullName evidence="5 6">Uncharacterized protein</fullName>
    </submittedName>
</protein>
<dbReference type="PANTHER" id="PTHR24198:SF194">
    <property type="entry name" value="INVERSIN-A"/>
    <property type="match status" value="1"/>
</dbReference>
<dbReference type="HOGENOM" id="CLU_600271_0_0_1"/>
<evidence type="ECO:0000313" key="5">
    <source>
        <dbReference type="EMBL" id="ELU16721.1"/>
    </source>
</evidence>
<dbReference type="EMBL" id="AMQN01004245">
    <property type="status" value="NOT_ANNOTATED_CDS"/>
    <property type="molecule type" value="Genomic_DNA"/>
</dbReference>
<dbReference type="InterPro" id="IPR002110">
    <property type="entry name" value="Ankyrin_rpt"/>
</dbReference>
<dbReference type="AlphaFoldDB" id="R7VJS1"/>
<dbReference type="EMBL" id="KB292985">
    <property type="protein sequence ID" value="ELU16721.1"/>
    <property type="molecule type" value="Genomic_DNA"/>
</dbReference>